<keyword evidence="8" id="KW-0675">Receptor</keyword>
<dbReference type="Pfam" id="PF00069">
    <property type="entry name" value="Pkinase"/>
    <property type="match status" value="1"/>
</dbReference>
<dbReference type="InterPro" id="IPR008271">
    <property type="entry name" value="Ser/Thr_kinase_AS"/>
</dbReference>
<dbReference type="PROSITE" id="PS00108">
    <property type="entry name" value="PROTEIN_KINASE_ST"/>
    <property type="match status" value="1"/>
</dbReference>
<sequence length="415" mass="46833">MASNHFPPLLILLFLVICWEGTTARSSFILGDNKKLSRDFDPSYHVQHHLHIVKKQNSSIRAFFAHPLWASGSISLSVGFTLGIFAFVIWRLTIKRYIKPYPNKEPITNPTLFSPIIRSINDLLFLYSEPSPSLEVIGRGACGEVYKAELFTGGQFITVAIKKAVHFSPMLDTSNLCKVESKLLEHQMRQIKSEILTVGRMRHPHLVRLLAHVPNQEHHYLVYEFMSNGSLHDVLRSEAREKLDWLNRLKIAQGITAGLEYLHILHRPRIIHRDLKPANILLDENLNARIADFGLAKVVPEAFSGAVSSARVAGTLGYIAPECYNTLSYTDKSDIYSFGVILAVLVTGMFPSDKFFQTTDEPSLVPWLRRMVSSQDPSEAIDPSLLRIGFEEEMILVLKIACFCTYDDPAESPTD</sequence>
<keyword evidence="2" id="KW-0433">Leucine-rich repeat</keyword>
<evidence type="ECO:0000256" key="9">
    <source>
        <dbReference type="ARBA" id="ARBA00023180"/>
    </source>
</evidence>
<keyword evidence="4 11" id="KW-0732">Signal</keyword>
<dbReference type="OrthoDB" id="4062651at2759"/>
<dbReference type="EMBL" id="CM007382">
    <property type="protein sequence ID" value="ONK77636.1"/>
    <property type="molecule type" value="Genomic_DNA"/>
</dbReference>
<evidence type="ECO:0000256" key="3">
    <source>
        <dbReference type="ARBA" id="ARBA00022692"/>
    </source>
</evidence>
<dbReference type="GO" id="GO:0005524">
    <property type="term" value="F:ATP binding"/>
    <property type="evidence" value="ECO:0007669"/>
    <property type="project" value="InterPro"/>
</dbReference>
<evidence type="ECO:0000256" key="4">
    <source>
        <dbReference type="ARBA" id="ARBA00022729"/>
    </source>
</evidence>
<dbReference type="PANTHER" id="PTHR48055:SF22">
    <property type="entry name" value="LEUCINE-RICH REPEAT RECEPTOR-LIKE SERINE_THREONINE_TYROSINE-PROTEIN KINASE SOBIR1"/>
    <property type="match status" value="1"/>
</dbReference>
<name>A0A5P1FH53_ASPOF</name>
<dbReference type="GO" id="GO:0004672">
    <property type="term" value="F:protein kinase activity"/>
    <property type="evidence" value="ECO:0007669"/>
    <property type="project" value="InterPro"/>
</dbReference>
<dbReference type="PANTHER" id="PTHR48055">
    <property type="entry name" value="LEUCINE-RICH REPEAT RECEPTOR PROTEIN KINASE EMS1"/>
    <property type="match status" value="1"/>
</dbReference>
<evidence type="ECO:0000259" key="12">
    <source>
        <dbReference type="PROSITE" id="PS50011"/>
    </source>
</evidence>
<reference evidence="14" key="1">
    <citation type="journal article" date="2017" name="Nat. Commun.">
        <title>The asparagus genome sheds light on the origin and evolution of a young Y chromosome.</title>
        <authorList>
            <person name="Harkess A."/>
            <person name="Zhou J."/>
            <person name="Xu C."/>
            <person name="Bowers J.E."/>
            <person name="Van der Hulst R."/>
            <person name="Ayyampalayam S."/>
            <person name="Mercati F."/>
            <person name="Riccardi P."/>
            <person name="McKain M.R."/>
            <person name="Kakrana A."/>
            <person name="Tang H."/>
            <person name="Ray J."/>
            <person name="Groenendijk J."/>
            <person name="Arikit S."/>
            <person name="Mathioni S.M."/>
            <person name="Nakano M."/>
            <person name="Shan H."/>
            <person name="Telgmann-Rauber A."/>
            <person name="Kanno A."/>
            <person name="Yue Z."/>
            <person name="Chen H."/>
            <person name="Li W."/>
            <person name="Chen Y."/>
            <person name="Xu X."/>
            <person name="Zhang Y."/>
            <person name="Luo S."/>
            <person name="Chen H."/>
            <person name="Gao J."/>
            <person name="Mao Z."/>
            <person name="Pires J.C."/>
            <person name="Luo M."/>
            <person name="Kudrna D."/>
            <person name="Wing R.A."/>
            <person name="Meyers B.C."/>
            <person name="Yi K."/>
            <person name="Kong H."/>
            <person name="Lavrijsen P."/>
            <person name="Sunseri F."/>
            <person name="Falavigna A."/>
            <person name="Ye Y."/>
            <person name="Leebens-Mack J.H."/>
            <person name="Chen G."/>
        </authorList>
    </citation>
    <scope>NUCLEOTIDE SEQUENCE [LARGE SCALE GENOMIC DNA]</scope>
    <source>
        <strain evidence="14">cv. DH0086</strain>
    </source>
</reference>
<keyword evidence="6 10" id="KW-1133">Transmembrane helix</keyword>
<evidence type="ECO:0000256" key="1">
    <source>
        <dbReference type="ARBA" id="ARBA00004167"/>
    </source>
</evidence>
<evidence type="ECO:0000313" key="13">
    <source>
        <dbReference type="EMBL" id="ONK77636.1"/>
    </source>
</evidence>
<feature type="transmembrane region" description="Helical" evidence="10">
    <location>
        <begin position="68"/>
        <end position="90"/>
    </location>
</feature>
<dbReference type="PROSITE" id="PS50011">
    <property type="entry name" value="PROTEIN_KINASE_DOM"/>
    <property type="match status" value="1"/>
</dbReference>
<feature type="signal peptide" evidence="11">
    <location>
        <begin position="1"/>
        <end position="24"/>
    </location>
</feature>
<feature type="domain" description="Protein kinase" evidence="12">
    <location>
        <begin position="131"/>
        <end position="415"/>
    </location>
</feature>
<gene>
    <name evidence="13" type="ORF">A4U43_C02F8880</name>
</gene>
<comment type="subcellular location">
    <subcellularLocation>
        <location evidence="1">Membrane</location>
        <topology evidence="1">Single-pass membrane protein</topology>
    </subcellularLocation>
</comment>
<dbReference type="SUPFAM" id="SSF56112">
    <property type="entry name" value="Protein kinase-like (PK-like)"/>
    <property type="match status" value="1"/>
</dbReference>
<organism evidence="13 14">
    <name type="scientific">Asparagus officinalis</name>
    <name type="common">Garden asparagus</name>
    <dbReference type="NCBI Taxonomy" id="4686"/>
    <lineage>
        <taxon>Eukaryota</taxon>
        <taxon>Viridiplantae</taxon>
        <taxon>Streptophyta</taxon>
        <taxon>Embryophyta</taxon>
        <taxon>Tracheophyta</taxon>
        <taxon>Spermatophyta</taxon>
        <taxon>Magnoliopsida</taxon>
        <taxon>Liliopsida</taxon>
        <taxon>Asparagales</taxon>
        <taxon>Asparagaceae</taxon>
        <taxon>Asparagoideae</taxon>
        <taxon>Asparagus</taxon>
    </lineage>
</organism>
<dbReference type="InterPro" id="IPR000719">
    <property type="entry name" value="Prot_kinase_dom"/>
</dbReference>
<keyword evidence="3 10" id="KW-0812">Transmembrane</keyword>
<dbReference type="InterPro" id="IPR011009">
    <property type="entry name" value="Kinase-like_dom_sf"/>
</dbReference>
<proteinExistence type="predicted"/>
<dbReference type="AlphaFoldDB" id="A0A5P1FH53"/>
<keyword evidence="14" id="KW-1185">Reference proteome</keyword>
<evidence type="ECO:0000313" key="14">
    <source>
        <dbReference type="Proteomes" id="UP000243459"/>
    </source>
</evidence>
<protein>
    <recommendedName>
        <fullName evidence="12">Protein kinase domain-containing protein</fullName>
    </recommendedName>
</protein>
<evidence type="ECO:0000256" key="7">
    <source>
        <dbReference type="ARBA" id="ARBA00023136"/>
    </source>
</evidence>
<feature type="chain" id="PRO_5024436104" description="Protein kinase domain-containing protein" evidence="11">
    <location>
        <begin position="25"/>
        <end position="415"/>
    </location>
</feature>
<keyword evidence="5" id="KW-0677">Repeat</keyword>
<evidence type="ECO:0000256" key="8">
    <source>
        <dbReference type="ARBA" id="ARBA00023170"/>
    </source>
</evidence>
<dbReference type="OMA" id="HKRIRIT"/>
<dbReference type="Gramene" id="ONK77636">
    <property type="protein sequence ID" value="ONK77636"/>
    <property type="gene ID" value="A4U43_C02F8880"/>
</dbReference>
<evidence type="ECO:0000256" key="5">
    <source>
        <dbReference type="ARBA" id="ARBA00022737"/>
    </source>
</evidence>
<evidence type="ECO:0000256" key="11">
    <source>
        <dbReference type="SAM" id="SignalP"/>
    </source>
</evidence>
<keyword evidence="9" id="KW-0325">Glycoprotein</keyword>
<keyword evidence="7 10" id="KW-0472">Membrane</keyword>
<dbReference type="Proteomes" id="UP000243459">
    <property type="component" value="Chromosome 2"/>
</dbReference>
<evidence type="ECO:0000256" key="6">
    <source>
        <dbReference type="ARBA" id="ARBA00022989"/>
    </source>
</evidence>
<dbReference type="GO" id="GO:0016020">
    <property type="term" value="C:membrane"/>
    <property type="evidence" value="ECO:0007669"/>
    <property type="project" value="UniProtKB-SubCell"/>
</dbReference>
<dbReference type="FunFam" id="1.10.510.10:FF:000479">
    <property type="entry name" value="Leucine-rich repeat receptor-like protein kinase"/>
    <property type="match status" value="1"/>
</dbReference>
<dbReference type="InterPro" id="IPR051564">
    <property type="entry name" value="LRR_receptor-like_kinase"/>
</dbReference>
<dbReference type="Gene3D" id="3.30.200.20">
    <property type="entry name" value="Phosphorylase Kinase, domain 1"/>
    <property type="match status" value="1"/>
</dbReference>
<accession>A0A5P1FH53</accession>
<evidence type="ECO:0000256" key="2">
    <source>
        <dbReference type="ARBA" id="ARBA00022614"/>
    </source>
</evidence>
<evidence type="ECO:0000256" key="10">
    <source>
        <dbReference type="SAM" id="Phobius"/>
    </source>
</evidence>
<dbReference type="Gene3D" id="1.10.510.10">
    <property type="entry name" value="Transferase(Phosphotransferase) domain 1"/>
    <property type="match status" value="1"/>
</dbReference>
<dbReference type="SMART" id="SM00220">
    <property type="entry name" value="S_TKc"/>
    <property type="match status" value="1"/>
</dbReference>